<name>A0A8J2H7Y3_COTCN</name>
<feature type="non-terminal residue" evidence="1">
    <location>
        <position position="1"/>
    </location>
</feature>
<feature type="non-terminal residue" evidence="1">
    <location>
        <position position="130"/>
    </location>
</feature>
<accession>A0A8J2H7Y3</accession>
<dbReference type="Proteomes" id="UP000786811">
    <property type="component" value="Unassembled WGS sequence"/>
</dbReference>
<reference evidence="1" key="1">
    <citation type="submission" date="2021-04" db="EMBL/GenBank/DDBJ databases">
        <authorList>
            <person name="Chebbi M.A.C M."/>
        </authorList>
    </citation>
    <scope>NUCLEOTIDE SEQUENCE</scope>
</reference>
<gene>
    <name evidence="1" type="ORF">HICCMSTLAB_LOCUS3818</name>
</gene>
<organism evidence="1 2">
    <name type="scientific">Cotesia congregata</name>
    <name type="common">Parasitoid wasp</name>
    <name type="synonym">Apanteles congregatus</name>
    <dbReference type="NCBI Taxonomy" id="51543"/>
    <lineage>
        <taxon>Eukaryota</taxon>
        <taxon>Metazoa</taxon>
        <taxon>Ecdysozoa</taxon>
        <taxon>Arthropoda</taxon>
        <taxon>Hexapoda</taxon>
        <taxon>Insecta</taxon>
        <taxon>Pterygota</taxon>
        <taxon>Neoptera</taxon>
        <taxon>Endopterygota</taxon>
        <taxon>Hymenoptera</taxon>
        <taxon>Apocrita</taxon>
        <taxon>Ichneumonoidea</taxon>
        <taxon>Braconidae</taxon>
        <taxon>Microgastrinae</taxon>
        <taxon>Cotesia</taxon>
    </lineage>
</organism>
<dbReference type="EMBL" id="CAJNRD030001118">
    <property type="protein sequence ID" value="CAG5083368.1"/>
    <property type="molecule type" value="Genomic_DNA"/>
</dbReference>
<proteinExistence type="predicted"/>
<keyword evidence="2" id="KW-1185">Reference proteome</keyword>
<evidence type="ECO:0000313" key="2">
    <source>
        <dbReference type="Proteomes" id="UP000786811"/>
    </source>
</evidence>
<protein>
    <submittedName>
        <fullName evidence="1">Uncharacterized protein</fullName>
    </submittedName>
</protein>
<evidence type="ECO:0000313" key="1">
    <source>
        <dbReference type="EMBL" id="CAG5083368.1"/>
    </source>
</evidence>
<sequence>QANRSASGSLASITLDSLASAVLILKSNALFPSSGFGNLTVGKSGSGRHYLIQRIFVKSRGINSTRNPCFLSRLQILENVLRNSFVMRRNYLRAVLPIDFVPVVFLRVMRSSNHYSRGTLVLLDSKGNNQ</sequence>
<dbReference type="AlphaFoldDB" id="A0A8J2H7Y3"/>
<comment type="caution">
    <text evidence="1">The sequence shown here is derived from an EMBL/GenBank/DDBJ whole genome shotgun (WGS) entry which is preliminary data.</text>
</comment>